<evidence type="ECO:0000313" key="1">
    <source>
        <dbReference type="EMBL" id="CCE23704.1"/>
    </source>
</evidence>
<accession>G4T3I2</accession>
<organism evidence="1 2">
    <name type="scientific">Methylotuvimicrobium alcaliphilum (strain DSM 19304 / NCIMB 14124 / VKM B-2133 / 20Z)</name>
    <name type="common">Methylomicrobium alcaliphilum</name>
    <dbReference type="NCBI Taxonomy" id="1091494"/>
    <lineage>
        <taxon>Bacteria</taxon>
        <taxon>Pseudomonadati</taxon>
        <taxon>Pseudomonadota</taxon>
        <taxon>Gammaproteobacteria</taxon>
        <taxon>Methylococcales</taxon>
        <taxon>Methylococcaceae</taxon>
        <taxon>Methylotuvimicrobium</taxon>
    </lineage>
</organism>
<dbReference type="HOGENOM" id="CLU_2936264_0_0_6"/>
<proteinExistence type="predicted"/>
<reference evidence="2" key="1">
    <citation type="journal article" date="2012" name="J. Bacteriol.">
        <title>Genome sequence of the haloalkaliphilic methanotrophic bacterium Methylomicrobium alcaliphilum 20Z.</title>
        <authorList>
            <person name="Vuilleumier S."/>
            <person name="Khmelenina V.N."/>
            <person name="Bringel F."/>
            <person name="Reshetnikov A.S."/>
            <person name="Lajus A."/>
            <person name="Mangenot S."/>
            <person name="Rouy Z."/>
            <person name="Op den Camp H.J."/>
            <person name="Jetten M.S."/>
            <person name="Dispirito A.A."/>
            <person name="Dunfield P."/>
            <person name="Klotz M.G."/>
            <person name="Semrau J.D."/>
            <person name="Stein L.Y."/>
            <person name="Barbe V."/>
            <person name="Medigue C."/>
            <person name="Trotsenko Y.A."/>
            <person name="Kalyuzhnaya M.G."/>
        </authorList>
    </citation>
    <scope>NUCLEOTIDE SEQUENCE [LARGE SCALE GENOMIC DNA]</scope>
    <source>
        <strain evidence="2">DSM 19304 / NCIMB 14124 / VKM B-2133 / 20Z</strain>
    </source>
</reference>
<dbReference type="Proteomes" id="UP000008315">
    <property type="component" value="Chromosome"/>
</dbReference>
<protein>
    <submittedName>
        <fullName evidence="1">Uncharacterized protein</fullName>
    </submittedName>
</protein>
<dbReference type="STRING" id="1091494.MEALZ_2018"/>
<evidence type="ECO:0000313" key="2">
    <source>
        <dbReference type="Proteomes" id="UP000008315"/>
    </source>
</evidence>
<gene>
    <name evidence="1" type="ordered locus">MEALZ_2018</name>
</gene>
<dbReference type="AlphaFoldDB" id="G4T3I2"/>
<dbReference type="KEGG" id="mah:MEALZ_2018"/>
<keyword evidence="2" id="KW-1185">Reference proteome</keyword>
<dbReference type="EMBL" id="FO082060">
    <property type="protein sequence ID" value="CCE23704.1"/>
    <property type="molecule type" value="Genomic_DNA"/>
</dbReference>
<sequence>MKYHYIPFIYPSQIKIRHRVPVKGRREDVYVGSMPAKPLPNTPAPPQALPKFEVREVRKV</sequence>
<name>G4T3I2_META2</name>